<sequence length="490" mass="53111">MKLHAILILVFMLAIHVTSQADTITHCGNGPFGDVSTLLNSVGIGNNNCAAETTAETFAVPGSSGNIDLIFTFKRDTGSFKFSFGYFDISDVTASPIDQKKGWAIEAISKANLVFDDRLHNPSATAMRTIPAGSVLAFFLIPNNTADFFLSNPDLFFPSQTANDPLRSPLFSVSDANPGKLDQMLSFIGNEFTLFTFEDLTRAGPSDWDFTDLAFTVNRILLPEPSALLFLLMVLPAMVIIRRRKRAKAICHSLLVSVFLSLLLVPMLISNEAFAMPLSGYSESWDVDADVAGWRKNTIVTTVSVVETGGNPGGYLLSEGTGFATFDIGAVTDLPQVIGNYDGAVWTALFDLQLISGEFDNLWLRFQANIVGASNGWLKPLTTTIPCGMRWRSFSVSFDPAWTDSEAMAAGWVTAQAISPTAEPSASWSDTLGAVSAVEIRISGEGPLQAGIDNFMLVPEPDSILLLMIGLATLRLGRHKVFRSLHRTKN</sequence>
<feature type="transmembrane region" description="Helical" evidence="1">
    <location>
        <begin position="225"/>
        <end position="242"/>
    </location>
</feature>
<dbReference type="NCBIfam" id="TIGR02595">
    <property type="entry name" value="PEP_CTERM"/>
    <property type="match status" value="2"/>
</dbReference>
<dbReference type="InterPro" id="IPR013424">
    <property type="entry name" value="Ice-binding_C"/>
</dbReference>
<feature type="chain" id="PRO_5009582897" description="DUF4114 domain-containing protein" evidence="2">
    <location>
        <begin position="22"/>
        <end position="490"/>
    </location>
</feature>
<keyword evidence="1" id="KW-0812">Transmembrane</keyword>
<accession>A0A1G2FXD1</accession>
<dbReference type="InterPro" id="IPR025193">
    <property type="entry name" value="DUF4114"/>
</dbReference>
<organism evidence="4 5">
    <name type="scientific">Candidatus Ryanbacteria bacterium RIFCSPHIGHO2_01_45_13</name>
    <dbReference type="NCBI Taxonomy" id="1802112"/>
    <lineage>
        <taxon>Bacteria</taxon>
        <taxon>Candidatus Ryaniibacteriota</taxon>
    </lineage>
</organism>
<dbReference type="AlphaFoldDB" id="A0A1G2FXD1"/>
<feature type="domain" description="DUF4114" evidence="3">
    <location>
        <begin position="131"/>
        <end position="218"/>
    </location>
</feature>
<keyword evidence="2" id="KW-0732">Signal</keyword>
<evidence type="ECO:0000256" key="1">
    <source>
        <dbReference type="SAM" id="Phobius"/>
    </source>
</evidence>
<evidence type="ECO:0000313" key="5">
    <source>
        <dbReference type="Proteomes" id="UP000176700"/>
    </source>
</evidence>
<evidence type="ECO:0000313" key="4">
    <source>
        <dbReference type="EMBL" id="OGZ42477.1"/>
    </source>
</evidence>
<feature type="signal peptide" evidence="2">
    <location>
        <begin position="1"/>
        <end position="21"/>
    </location>
</feature>
<dbReference type="Pfam" id="PF13448">
    <property type="entry name" value="DUF4114"/>
    <property type="match status" value="1"/>
</dbReference>
<keyword evidence="1" id="KW-1133">Transmembrane helix</keyword>
<evidence type="ECO:0000256" key="2">
    <source>
        <dbReference type="SAM" id="SignalP"/>
    </source>
</evidence>
<name>A0A1G2FXD1_9BACT</name>
<proteinExistence type="predicted"/>
<keyword evidence="1" id="KW-0472">Membrane</keyword>
<protein>
    <recommendedName>
        <fullName evidence="3">DUF4114 domain-containing protein</fullName>
    </recommendedName>
</protein>
<gene>
    <name evidence="4" type="ORF">A2W41_03795</name>
</gene>
<feature type="transmembrane region" description="Helical" evidence="1">
    <location>
        <begin position="249"/>
        <end position="269"/>
    </location>
</feature>
<reference evidence="4 5" key="1">
    <citation type="journal article" date="2016" name="Nat. Commun.">
        <title>Thousands of microbial genomes shed light on interconnected biogeochemical processes in an aquifer system.</title>
        <authorList>
            <person name="Anantharaman K."/>
            <person name="Brown C.T."/>
            <person name="Hug L.A."/>
            <person name="Sharon I."/>
            <person name="Castelle C.J."/>
            <person name="Probst A.J."/>
            <person name="Thomas B.C."/>
            <person name="Singh A."/>
            <person name="Wilkins M.J."/>
            <person name="Karaoz U."/>
            <person name="Brodie E.L."/>
            <person name="Williams K.H."/>
            <person name="Hubbard S.S."/>
            <person name="Banfield J.F."/>
        </authorList>
    </citation>
    <scope>NUCLEOTIDE SEQUENCE [LARGE SCALE GENOMIC DNA]</scope>
</reference>
<dbReference type="EMBL" id="MHNI01000018">
    <property type="protein sequence ID" value="OGZ42477.1"/>
    <property type="molecule type" value="Genomic_DNA"/>
</dbReference>
<dbReference type="Proteomes" id="UP000176700">
    <property type="component" value="Unassembled WGS sequence"/>
</dbReference>
<comment type="caution">
    <text evidence="4">The sequence shown here is derived from an EMBL/GenBank/DDBJ whole genome shotgun (WGS) entry which is preliminary data.</text>
</comment>
<evidence type="ECO:0000259" key="3">
    <source>
        <dbReference type="Pfam" id="PF13448"/>
    </source>
</evidence>